<protein>
    <submittedName>
        <fullName evidence="12">Acid phosphatase pho1</fullName>
    </submittedName>
</protein>
<evidence type="ECO:0000256" key="5">
    <source>
        <dbReference type="ARBA" id="ARBA00022692"/>
    </source>
</evidence>
<dbReference type="Pfam" id="PF03124">
    <property type="entry name" value="EXS"/>
    <property type="match status" value="1"/>
</dbReference>
<dbReference type="InterPro" id="IPR004331">
    <property type="entry name" value="SPX_dom"/>
</dbReference>
<dbReference type="PROSITE" id="PS51382">
    <property type="entry name" value="SPX"/>
    <property type="match status" value="1"/>
</dbReference>
<evidence type="ECO:0000256" key="9">
    <source>
        <dbReference type="SAM" id="Phobius"/>
    </source>
</evidence>
<feature type="compositionally biased region" description="Low complexity" evidence="8">
    <location>
        <begin position="175"/>
        <end position="192"/>
    </location>
</feature>
<comment type="subcellular location">
    <subcellularLocation>
        <location evidence="1">Endomembrane system</location>
        <topology evidence="1">Multi-pass membrane protein</topology>
    </subcellularLocation>
</comment>
<dbReference type="PANTHER" id="PTHR48477:SF1">
    <property type="entry name" value="PHOSPHATE TRANSPORTER PHO1"/>
    <property type="match status" value="1"/>
</dbReference>
<dbReference type="InterPro" id="IPR004342">
    <property type="entry name" value="EXS_C"/>
</dbReference>
<sequence>MVKFSKELEAQLIPEWKDAFVNYWQLKKQVKKIKISRKPKAHHHVGDGNNSSLHDFGRSIFDSIRNSFTISRHHKLHKPEIPQVKCIMKEGEDGGEQEEQEEMYETENELVQLFSEEDEVRLFFEMLDEELKKVNDFYKTKESEFLERGDILNKQLQILLDLKQVLSDRRRKTLGSRSGSGFFSRTHSSSGRNTDSSETPSEYCGSPTGSETISQTEEVIAALEKNGINFVNSASTRAKSKKGGKPKVAMRIDIPATTPTRTIAAVTSTLWEDLVNNPKKDGPREYINKKKIQCAEKMIRSAFVELYRGLGLLKTYSSLNMVAFVKILKKFDKVAKQQTSANYLKQVKRSHFISSDKVVRLMDEVESLFTQHFANRLFTGCFVTLFSVYAILAHLSGMFSPRTETGYVETVYPVFSMFALLSLHLFMYGCNLFMWKSTRINYNFIFEFQPKTALKYRDAFLIGTCLMTSVVGALVIHLILLSSGFTPSQVDAIPGILLLIFLALLICPLNVFYRPTRFYFLKVIRNIVCSPFYKVLMVDFFMADQLTSQIPLMRHLESSACYFLAKSFKTHGLPTCKSGRMYRELAYVISFAPYYWRAMQCARRWFDESDINHLANLGKYVSAMVAAGARLTYARQPDSHLWLAIVLVTSVVATIYQLYWDFVKDWGFFDLKSKNLLLRDELILKNKSIYYASIALNLVLRVAWVETVMRFNVGLFESRLLDFFLASLEVIRRGHWNFYRLENEHLHNVGKFRAVKTVPLPFRETDSDG</sequence>
<dbReference type="CDD" id="cd14476">
    <property type="entry name" value="SPX_PHO1_like"/>
    <property type="match status" value="1"/>
</dbReference>
<keyword evidence="7 9" id="KW-0472">Membrane</keyword>
<evidence type="ECO:0000259" key="11">
    <source>
        <dbReference type="PROSITE" id="PS51382"/>
    </source>
</evidence>
<feature type="transmembrane region" description="Helical" evidence="9">
    <location>
        <begin position="459"/>
        <end position="480"/>
    </location>
</feature>
<comment type="caution">
    <text evidence="12">The sequence shown here is derived from an EMBL/GenBank/DDBJ whole genome shotgun (WGS) entry which is preliminary data.</text>
</comment>
<gene>
    <name evidence="12" type="primary">PHO1_2</name>
    <name evidence="12" type="ORF">HAX54_007149</name>
</gene>
<evidence type="ECO:0000256" key="6">
    <source>
        <dbReference type="ARBA" id="ARBA00022989"/>
    </source>
</evidence>
<evidence type="ECO:0000256" key="3">
    <source>
        <dbReference type="ARBA" id="ARBA00022448"/>
    </source>
</evidence>
<dbReference type="PROSITE" id="PS51380">
    <property type="entry name" value="EXS"/>
    <property type="match status" value="1"/>
</dbReference>
<feature type="transmembrane region" description="Helical" evidence="9">
    <location>
        <begin position="689"/>
        <end position="709"/>
    </location>
</feature>
<comment type="similarity">
    <text evidence="2">Belongs to the SYG1 (TC 2.A.94) family.</text>
</comment>
<evidence type="ECO:0000259" key="10">
    <source>
        <dbReference type="PROSITE" id="PS51380"/>
    </source>
</evidence>
<evidence type="ECO:0000256" key="4">
    <source>
        <dbReference type="ARBA" id="ARBA00022592"/>
    </source>
</evidence>
<evidence type="ECO:0000256" key="1">
    <source>
        <dbReference type="ARBA" id="ARBA00004127"/>
    </source>
</evidence>
<organism evidence="12 13">
    <name type="scientific">Datura stramonium</name>
    <name type="common">Jimsonweed</name>
    <name type="synonym">Common thornapple</name>
    <dbReference type="NCBI Taxonomy" id="4076"/>
    <lineage>
        <taxon>Eukaryota</taxon>
        <taxon>Viridiplantae</taxon>
        <taxon>Streptophyta</taxon>
        <taxon>Embryophyta</taxon>
        <taxon>Tracheophyta</taxon>
        <taxon>Spermatophyta</taxon>
        <taxon>Magnoliopsida</taxon>
        <taxon>eudicotyledons</taxon>
        <taxon>Gunneridae</taxon>
        <taxon>Pentapetalae</taxon>
        <taxon>asterids</taxon>
        <taxon>lamiids</taxon>
        <taxon>Solanales</taxon>
        <taxon>Solanaceae</taxon>
        <taxon>Solanoideae</taxon>
        <taxon>Datureae</taxon>
        <taxon>Datura</taxon>
    </lineage>
</organism>
<keyword evidence="6 9" id="KW-1133">Transmembrane helix</keyword>
<reference evidence="12 13" key="1">
    <citation type="journal article" date="2021" name="BMC Genomics">
        <title>Datura genome reveals duplications of psychoactive alkaloid biosynthetic genes and high mutation rate following tissue culture.</title>
        <authorList>
            <person name="Rajewski A."/>
            <person name="Carter-House D."/>
            <person name="Stajich J."/>
            <person name="Litt A."/>
        </authorList>
    </citation>
    <scope>NUCLEOTIDE SEQUENCE [LARGE SCALE GENOMIC DNA]</scope>
    <source>
        <strain evidence="12">AR-01</strain>
    </source>
</reference>
<feature type="transmembrane region" description="Helical" evidence="9">
    <location>
        <begin position="492"/>
        <end position="513"/>
    </location>
</feature>
<dbReference type="InterPro" id="IPR034092">
    <property type="entry name" value="PHO1_SPX"/>
</dbReference>
<feature type="transmembrane region" description="Helical" evidence="9">
    <location>
        <begin position="377"/>
        <end position="399"/>
    </location>
</feature>
<dbReference type="InterPro" id="IPR052486">
    <property type="entry name" value="PHO1"/>
</dbReference>
<keyword evidence="4" id="KW-0592">Phosphate transport</keyword>
<dbReference type="PANTHER" id="PTHR48477">
    <property type="entry name" value="PHOSPHATE TRANSPORTER PHO1"/>
    <property type="match status" value="1"/>
</dbReference>
<evidence type="ECO:0000256" key="2">
    <source>
        <dbReference type="ARBA" id="ARBA00009665"/>
    </source>
</evidence>
<feature type="region of interest" description="Disordered" evidence="8">
    <location>
        <begin position="173"/>
        <end position="210"/>
    </location>
</feature>
<evidence type="ECO:0000256" key="8">
    <source>
        <dbReference type="SAM" id="MobiDB-lite"/>
    </source>
</evidence>
<proteinExistence type="inferred from homology"/>
<keyword evidence="13" id="KW-1185">Reference proteome</keyword>
<accession>A0ABS8TCP9</accession>
<feature type="transmembrane region" description="Helical" evidence="9">
    <location>
        <begin position="640"/>
        <end position="659"/>
    </location>
</feature>
<feature type="transmembrane region" description="Helical" evidence="9">
    <location>
        <begin position="411"/>
        <end position="434"/>
    </location>
</feature>
<evidence type="ECO:0000313" key="13">
    <source>
        <dbReference type="Proteomes" id="UP000823775"/>
    </source>
</evidence>
<feature type="domain" description="EXS" evidence="10">
    <location>
        <begin position="577"/>
        <end position="769"/>
    </location>
</feature>
<dbReference type="Proteomes" id="UP000823775">
    <property type="component" value="Unassembled WGS sequence"/>
</dbReference>
<keyword evidence="5 9" id="KW-0812">Transmembrane</keyword>
<evidence type="ECO:0000313" key="12">
    <source>
        <dbReference type="EMBL" id="MCD7468724.1"/>
    </source>
</evidence>
<keyword evidence="3" id="KW-0813">Transport</keyword>
<evidence type="ECO:0000256" key="7">
    <source>
        <dbReference type="ARBA" id="ARBA00023136"/>
    </source>
</evidence>
<feature type="domain" description="SPX" evidence="11">
    <location>
        <begin position="2"/>
        <end position="345"/>
    </location>
</feature>
<name>A0ABS8TCP9_DATST</name>
<dbReference type="EMBL" id="JACEIK010001366">
    <property type="protein sequence ID" value="MCD7468724.1"/>
    <property type="molecule type" value="Genomic_DNA"/>
</dbReference>
<dbReference type="Pfam" id="PF03105">
    <property type="entry name" value="SPX"/>
    <property type="match status" value="1"/>
</dbReference>